<protein>
    <submittedName>
        <fullName evidence="2">Uncharacterized protein</fullName>
    </submittedName>
</protein>
<proteinExistence type="predicted"/>
<organism evidence="2 3">
    <name type="scientific">Lithocarpus litseifolius</name>
    <dbReference type="NCBI Taxonomy" id="425828"/>
    <lineage>
        <taxon>Eukaryota</taxon>
        <taxon>Viridiplantae</taxon>
        <taxon>Streptophyta</taxon>
        <taxon>Embryophyta</taxon>
        <taxon>Tracheophyta</taxon>
        <taxon>Spermatophyta</taxon>
        <taxon>Magnoliopsida</taxon>
        <taxon>eudicotyledons</taxon>
        <taxon>Gunneridae</taxon>
        <taxon>Pentapetalae</taxon>
        <taxon>rosids</taxon>
        <taxon>fabids</taxon>
        <taxon>Fagales</taxon>
        <taxon>Fagaceae</taxon>
        <taxon>Lithocarpus</taxon>
    </lineage>
</organism>
<comment type="caution">
    <text evidence="2">The sequence shown here is derived from an EMBL/GenBank/DDBJ whole genome shotgun (WGS) entry which is preliminary data.</text>
</comment>
<dbReference type="AlphaFoldDB" id="A0AAW2E3L7"/>
<name>A0AAW2E3L7_9ROSI</name>
<evidence type="ECO:0000313" key="3">
    <source>
        <dbReference type="Proteomes" id="UP001459277"/>
    </source>
</evidence>
<evidence type="ECO:0000313" key="2">
    <source>
        <dbReference type="EMBL" id="KAL0017568.1"/>
    </source>
</evidence>
<dbReference type="EMBL" id="JAZDWU010000001">
    <property type="protein sequence ID" value="KAL0017568.1"/>
    <property type="molecule type" value="Genomic_DNA"/>
</dbReference>
<feature type="region of interest" description="Disordered" evidence="1">
    <location>
        <begin position="156"/>
        <end position="175"/>
    </location>
</feature>
<keyword evidence="3" id="KW-1185">Reference proteome</keyword>
<gene>
    <name evidence="2" type="ORF">SO802_004637</name>
</gene>
<dbReference type="Proteomes" id="UP001459277">
    <property type="component" value="Unassembled WGS sequence"/>
</dbReference>
<evidence type="ECO:0000256" key="1">
    <source>
        <dbReference type="SAM" id="MobiDB-lite"/>
    </source>
</evidence>
<sequence length="175" mass="19491">MLGASQTDPGEEEEENPVLLAATITTLQKSSKFKNLFDQLGLTAKERKIATEALESIASRAGVECFSAEVADDKALLQESSKIAFSNEDMEMIRIAANPSPFEQAEAHLVETMFYDQWAPSEESSVSKPRGTFVPKWEDIWGDPEFDLRELLSQKKKRKEAPAVEPDDASHCVRI</sequence>
<accession>A0AAW2E3L7</accession>
<reference evidence="2 3" key="1">
    <citation type="submission" date="2024-01" db="EMBL/GenBank/DDBJ databases">
        <title>A telomere-to-telomere, gap-free genome of sweet tea (Lithocarpus litseifolius).</title>
        <authorList>
            <person name="Zhou J."/>
        </authorList>
    </citation>
    <scope>NUCLEOTIDE SEQUENCE [LARGE SCALE GENOMIC DNA]</scope>
    <source>
        <strain evidence="2">Zhou-2022a</strain>
        <tissue evidence="2">Leaf</tissue>
    </source>
</reference>